<dbReference type="SUPFAM" id="SSF52821">
    <property type="entry name" value="Rhodanese/Cell cycle control phosphatase"/>
    <property type="match status" value="1"/>
</dbReference>
<reference evidence="3 4" key="1">
    <citation type="submission" date="2022-11" db="EMBL/GenBank/DDBJ databases">
        <title>The characterization of three novel Bacteroidetes species and genomic analysis of their roles in tidal elemental geochemical cycles.</title>
        <authorList>
            <person name="Ma K.-J."/>
        </authorList>
    </citation>
    <scope>NUCLEOTIDE SEQUENCE [LARGE SCALE GENOMIC DNA]</scope>
    <source>
        <strain evidence="3 4">M82</strain>
    </source>
</reference>
<dbReference type="Pfam" id="PF00581">
    <property type="entry name" value="Rhodanese"/>
    <property type="match status" value="1"/>
</dbReference>
<keyword evidence="4" id="KW-1185">Reference proteome</keyword>
<dbReference type="RefSeq" id="WP_266051075.1">
    <property type="nucleotide sequence ID" value="NZ_JAPFQO010000002.1"/>
</dbReference>
<comment type="caution">
    <text evidence="3">The sequence shown here is derived from an EMBL/GenBank/DDBJ whole genome shotgun (WGS) entry which is preliminary data.</text>
</comment>
<dbReference type="PANTHER" id="PTHR43031">
    <property type="entry name" value="FAD-DEPENDENT OXIDOREDUCTASE"/>
    <property type="match status" value="1"/>
</dbReference>
<sequence>MMKRIPLILAVASLLASCSAESATNAQIESSAVPLSQTAEAAKVQTIGSQAAKALLDQKKDVVVLDIRTPGEFNAGHLANAQHLDFYQADFAQKLKALDPETPYLVYCAVGGRSREAVRMMQQLGFQQVYDATEGYAALKNAGVSVE</sequence>
<dbReference type="Proteomes" id="UP001207228">
    <property type="component" value="Unassembled WGS sequence"/>
</dbReference>
<feature type="domain" description="Rhodanese" evidence="2">
    <location>
        <begin position="58"/>
        <end position="144"/>
    </location>
</feature>
<evidence type="ECO:0000313" key="3">
    <source>
        <dbReference type="EMBL" id="MCX2739017.1"/>
    </source>
</evidence>
<dbReference type="EMBL" id="JAPFQO010000002">
    <property type="protein sequence ID" value="MCX2739017.1"/>
    <property type="molecule type" value="Genomic_DNA"/>
</dbReference>
<name>A0ABT3RBW6_9BACT</name>
<dbReference type="InterPro" id="IPR036873">
    <property type="entry name" value="Rhodanese-like_dom_sf"/>
</dbReference>
<dbReference type="Gene3D" id="3.40.250.10">
    <property type="entry name" value="Rhodanese-like domain"/>
    <property type="match status" value="1"/>
</dbReference>
<dbReference type="PROSITE" id="PS51257">
    <property type="entry name" value="PROKAR_LIPOPROTEIN"/>
    <property type="match status" value="1"/>
</dbReference>
<dbReference type="InterPro" id="IPR050229">
    <property type="entry name" value="GlpE_sulfurtransferase"/>
</dbReference>
<feature type="chain" id="PRO_5045525059" evidence="1">
    <location>
        <begin position="23"/>
        <end position="147"/>
    </location>
</feature>
<dbReference type="PANTHER" id="PTHR43031:SF1">
    <property type="entry name" value="PYRIDINE NUCLEOTIDE-DISULPHIDE OXIDOREDUCTASE"/>
    <property type="match status" value="1"/>
</dbReference>
<dbReference type="PROSITE" id="PS50206">
    <property type="entry name" value="RHODANESE_3"/>
    <property type="match status" value="1"/>
</dbReference>
<proteinExistence type="predicted"/>
<accession>A0ABT3RBW6</accession>
<gene>
    <name evidence="3" type="ORF">OO017_03585</name>
</gene>
<evidence type="ECO:0000259" key="2">
    <source>
        <dbReference type="PROSITE" id="PS50206"/>
    </source>
</evidence>
<feature type="signal peptide" evidence="1">
    <location>
        <begin position="1"/>
        <end position="22"/>
    </location>
</feature>
<protein>
    <submittedName>
        <fullName evidence="3">Rhodanese-like domain-containing protein</fullName>
    </submittedName>
</protein>
<evidence type="ECO:0000313" key="4">
    <source>
        <dbReference type="Proteomes" id="UP001207228"/>
    </source>
</evidence>
<dbReference type="InterPro" id="IPR001763">
    <property type="entry name" value="Rhodanese-like_dom"/>
</dbReference>
<keyword evidence="1" id="KW-0732">Signal</keyword>
<organism evidence="3 4">
    <name type="scientific">Pontibacter anaerobius</name>
    <dbReference type="NCBI Taxonomy" id="2993940"/>
    <lineage>
        <taxon>Bacteria</taxon>
        <taxon>Pseudomonadati</taxon>
        <taxon>Bacteroidota</taxon>
        <taxon>Cytophagia</taxon>
        <taxon>Cytophagales</taxon>
        <taxon>Hymenobacteraceae</taxon>
        <taxon>Pontibacter</taxon>
    </lineage>
</organism>
<dbReference type="CDD" id="cd00158">
    <property type="entry name" value="RHOD"/>
    <property type="match status" value="1"/>
</dbReference>
<evidence type="ECO:0000256" key="1">
    <source>
        <dbReference type="SAM" id="SignalP"/>
    </source>
</evidence>
<dbReference type="SMART" id="SM00450">
    <property type="entry name" value="RHOD"/>
    <property type="match status" value="1"/>
</dbReference>